<reference evidence="5 6" key="1">
    <citation type="submission" date="2020-04" db="EMBL/GenBank/DDBJ databases">
        <title>Luteolibacter sp. G-1-1-1 isolated from soil.</title>
        <authorList>
            <person name="Dahal R.H."/>
        </authorList>
    </citation>
    <scope>NUCLEOTIDE SEQUENCE [LARGE SCALE GENOMIC DNA]</scope>
    <source>
        <strain evidence="5 6">G-1-1-1</strain>
    </source>
</reference>
<dbReference type="SUPFAM" id="SSF52518">
    <property type="entry name" value="Thiamin diphosphate-binding fold (THDP-binding)"/>
    <property type="match status" value="1"/>
</dbReference>
<dbReference type="AlphaFoldDB" id="A0A858RIF4"/>
<dbReference type="GO" id="GO:0004739">
    <property type="term" value="F:pyruvate dehydrogenase (acetyl-transferring) activity"/>
    <property type="evidence" value="ECO:0007669"/>
    <property type="project" value="TreeGrafter"/>
</dbReference>
<evidence type="ECO:0000256" key="1">
    <source>
        <dbReference type="ARBA" id="ARBA00001964"/>
    </source>
</evidence>
<evidence type="ECO:0000256" key="2">
    <source>
        <dbReference type="ARBA" id="ARBA00023002"/>
    </source>
</evidence>
<dbReference type="EMBL" id="CP051774">
    <property type="protein sequence ID" value="QJE95833.1"/>
    <property type="molecule type" value="Genomic_DNA"/>
</dbReference>
<dbReference type="Pfam" id="PF00676">
    <property type="entry name" value="E1_dh"/>
    <property type="match status" value="1"/>
</dbReference>
<feature type="domain" description="Dehydrogenase E1 component" evidence="4">
    <location>
        <begin position="1"/>
        <end position="80"/>
    </location>
</feature>
<protein>
    <recommendedName>
        <fullName evidence="4">Dehydrogenase E1 component domain-containing protein</fullName>
    </recommendedName>
</protein>
<keyword evidence="6" id="KW-1185">Reference proteome</keyword>
<name>A0A858RIF4_9BACT</name>
<evidence type="ECO:0000256" key="3">
    <source>
        <dbReference type="ARBA" id="ARBA00023052"/>
    </source>
</evidence>
<sequence>MEIPTYRYYGAHVADSNFKKYRTPEEIEMMKGSRDPIALWLQQLSREGILDEQSAQSIKEEAKLEAKKSVTFAEASEPPAVDDVMTHIYWESDHGTPASKIGRHFFD</sequence>
<dbReference type="InterPro" id="IPR050642">
    <property type="entry name" value="PDH_E1_Alpha_Subunit"/>
</dbReference>
<dbReference type="InterPro" id="IPR029061">
    <property type="entry name" value="THDP-binding"/>
</dbReference>
<dbReference type="Proteomes" id="UP000501812">
    <property type="component" value="Chromosome"/>
</dbReference>
<accession>A0A858RIF4</accession>
<dbReference type="InterPro" id="IPR001017">
    <property type="entry name" value="DH_E1"/>
</dbReference>
<dbReference type="GO" id="GO:0006086">
    <property type="term" value="P:pyruvate decarboxylation to acetyl-CoA"/>
    <property type="evidence" value="ECO:0007669"/>
    <property type="project" value="TreeGrafter"/>
</dbReference>
<gene>
    <name evidence="5" type="ORF">HHL09_08560</name>
</gene>
<comment type="cofactor">
    <cofactor evidence="1">
        <name>thiamine diphosphate</name>
        <dbReference type="ChEBI" id="CHEBI:58937"/>
    </cofactor>
</comment>
<dbReference type="RefSeq" id="WP_169454146.1">
    <property type="nucleotide sequence ID" value="NZ_CP051774.1"/>
</dbReference>
<evidence type="ECO:0000259" key="4">
    <source>
        <dbReference type="Pfam" id="PF00676"/>
    </source>
</evidence>
<organism evidence="5 6">
    <name type="scientific">Luteolibacter luteus</name>
    <dbReference type="NCBI Taxonomy" id="2728835"/>
    <lineage>
        <taxon>Bacteria</taxon>
        <taxon>Pseudomonadati</taxon>
        <taxon>Verrucomicrobiota</taxon>
        <taxon>Verrucomicrobiia</taxon>
        <taxon>Verrucomicrobiales</taxon>
        <taxon>Verrucomicrobiaceae</taxon>
        <taxon>Luteolibacter</taxon>
    </lineage>
</organism>
<evidence type="ECO:0000313" key="6">
    <source>
        <dbReference type="Proteomes" id="UP000501812"/>
    </source>
</evidence>
<keyword evidence="3" id="KW-0786">Thiamine pyrophosphate</keyword>
<evidence type="ECO:0000313" key="5">
    <source>
        <dbReference type="EMBL" id="QJE95833.1"/>
    </source>
</evidence>
<dbReference type="KEGG" id="luo:HHL09_08560"/>
<dbReference type="PANTHER" id="PTHR11516:SF60">
    <property type="entry name" value="PYRUVATE DEHYDROGENASE E1 COMPONENT SUBUNIT ALPHA"/>
    <property type="match status" value="1"/>
</dbReference>
<dbReference type="PANTHER" id="PTHR11516">
    <property type="entry name" value="PYRUVATE DEHYDROGENASE E1 COMPONENT, ALPHA SUBUNIT BACTERIAL AND ORGANELLAR"/>
    <property type="match status" value="1"/>
</dbReference>
<proteinExistence type="predicted"/>
<keyword evidence="2" id="KW-0560">Oxidoreductase</keyword>
<dbReference type="Gene3D" id="3.40.50.970">
    <property type="match status" value="1"/>
</dbReference>